<keyword evidence="4 6" id="KW-0808">Transferase</keyword>
<comment type="function">
    <text evidence="6">Catalyzes the 2'-O-methylation of the ribose of cytidine 1402 (C1402) in 16S rRNA.</text>
</comment>
<dbReference type="RefSeq" id="WP_099649838.1">
    <property type="nucleotide sequence ID" value="NZ_CAJGAB010000019.1"/>
</dbReference>
<evidence type="ECO:0000259" key="9">
    <source>
        <dbReference type="Pfam" id="PF23016"/>
    </source>
</evidence>
<evidence type="ECO:0000256" key="3">
    <source>
        <dbReference type="ARBA" id="ARBA00022603"/>
    </source>
</evidence>
<feature type="domain" description="RsmI HTH" evidence="9">
    <location>
        <begin position="263"/>
        <end position="306"/>
    </location>
</feature>
<keyword evidence="2 6" id="KW-0698">rRNA processing</keyword>
<keyword evidence="5 6" id="KW-0949">S-adenosyl-L-methionine</keyword>
<dbReference type="InterPro" id="IPR053910">
    <property type="entry name" value="RsmI_HTH"/>
</dbReference>
<feature type="domain" description="Tetrapyrrole methylase" evidence="8">
    <location>
        <begin position="36"/>
        <end position="237"/>
    </location>
</feature>
<dbReference type="Pfam" id="PF23016">
    <property type="entry name" value="RsmI_C"/>
    <property type="match status" value="1"/>
</dbReference>
<dbReference type="EC" id="2.1.1.198" evidence="6"/>
<dbReference type="PANTHER" id="PTHR46111:SF1">
    <property type="entry name" value="RIBOSOMAL RNA SMALL SUBUNIT METHYLTRANSFERASE I"/>
    <property type="match status" value="1"/>
</dbReference>
<dbReference type="SUPFAM" id="SSF53790">
    <property type="entry name" value="Tetrapyrrole methylase"/>
    <property type="match status" value="1"/>
</dbReference>
<reference evidence="10 11" key="1">
    <citation type="submission" date="2017-10" db="EMBL/GenBank/DDBJ databases">
        <title>Complete genome sequence of Paracoccus yeei TT13 isolated from human skin.</title>
        <authorList>
            <person name="Lee K."/>
            <person name="Lim J.Y."/>
            <person name="Hwang I."/>
        </authorList>
    </citation>
    <scope>NUCLEOTIDE SEQUENCE [LARGE SCALE GENOMIC DNA]</scope>
    <source>
        <strain evidence="10 11">TT13</strain>
    </source>
</reference>
<dbReference type="InterPro" id="IPR014776">
    <property type="entry name" value="4pyrrole_Mease_sub2"/>
</dbReference>
<dbReference type="GeneID" id="78899267"/>
<dbReference type="HAMAP" id="MF_01877">
    <property type="entry name" value="16SrRNA_methyltr_I"/>
    <property type="match status" value="1"/>
</dbReference>
<name>A0A2D2C413_9RHOB</name>
<dbReference type="InterPro" id="IPR000878">
    <property type="entry name" value="4pyrrol_Mease"/>
</dbReference>
<dbReference type="GO" id="GO:0070677">
    <property type="term" value="F:rRNA (cytosine-2'-O-)-methyltransferase activity"/>
    <property type="evidence" value="ECO:0007669"/>
    <property type="project" value="UniProtKB-UniRule"/>
</dbReference>
<evidence type="ECO:0000256" key="2">
    <source>
        <dbReference type="ARBA" id="ARBA00022552"/>
    </source>
</evidence>
<dbReference type="Gene3D" id="3.30.950.10">
    <property type="entry name" value="Methyltransferase, Cobalt-precorrin-4 Transmethylase, Domain 2"/>
    <property type="match status" value="1"/>
</dbReference>
<comment type="catalytic activity">
    <reaction evidence="6">
        <text>cytidine(1402) in 16S rRNA + S-adenosyl-L-methionine = 2'-O-methylcytidine(1402) in 16S rRNA + S-adenosyl-L-homocysteine + H(+)</text>
        <dbReference type="Rhea" id="RHEA:42924"/>
        <dbReference type="Rhea" id="RHEA-COMP:10285"/>
        <dbReference type="Rhea" id="RHEA-COMP:10286"/>
        <dbReference type="ChEBI" id="CHEBI:15378"/>
        <dbReference type="ChEBI" id="CHEBI:57856"/>
        <dbReference type="ChEBI" id="CHEBI:59789"/>
        <dbReference type="ChEBI" id="CHEBI:74495"/>
        <dbReference type="ChEBI" id="CHEBI:82748"/>
        <dbReference type="EC" id="2.1.1.198"/>
    </reaction>
</comment>
<comment type="subcellular location">
    <subcellularLocation>
        <location evidence="6">Cytoplasm</location>
    </subcellularLocation>
</comment>
<dbReference type="InterPro" id="IPR035996">
    <property type="entry name" value="4pyrrol_Methylase_sf"/>
</dbReference>
<comment type="similarity">
    <text evidence="6">Belongs to the methyltransferase superfamily. RsmI family.</text>
</comment>
<accession>A0A2D2C413</accession>
<evidence type="ECO:0000256" key="4">
    <source>
        <dbReference type="ARBA" id="ARBA00022679"/>
    </source>
</evidence>
<evidence type="ECO:0000256" key="5">
    <source>
        <dbReference type="ARBA" id="ARBA00022691"/>
    </source>
</evidence>
<feature type="region of interest" description="Disordered" evidence="7">
    <location>
        <begin position="1"/>
        <end position="20"/>
    </location>
</feature>
<sequence>MGTGTGTGTGDEGQGGASPARTVPLTIQADRPEAALHLVATPIGAARDITLRALDVLNAADVLAAEDTRNLRHLLDIHGIPVRGRRLIAYHDHNADRTRPAILAALREGLSVAYASDAGTPLVADPGYRLARDVAEAGLIVRALPGPSAALAGLSVSGLPSDRFLFVGFPPSAQGARRKWIESWLGIEATVIAFESPRRVKQLLGNLCELEANRSTVICRELTKRFEEVMRGTAEELMQRIPDEGLRGEIVVLFGHPPQKEVGEDDLRHALSDLPADLPVKEAAARIAARFGLPRRDVYALALAIRKENQ</sequence>
<organism evidence="10 11">
    <name type="scientific">Paracoccus yeei</name>
    <dbReference type="NCBI Taxonomy" id="147645"/>
    <lineage>
        <taxon>Bacteria</taxon>
        <taxon>Pseudomonadati</taxon>
        <taxon>Pseudomonadota</taxon>
        <taxon>Alphaproteobacteria</taxon>
        <taxon>Rhodobacterales</taxon>
        <taxon>Paracoccaceae</taxon>
        <taxon>Paracoccus</taxon>
    </lineage>
</organism>
<dbReference type="InterPro" id="IPR008189">
    <property type="entry name" value="rRNA_ssu_MeTfrase_I"/>
</dbReference>
<dbReference type="PANTHER" id="PTHR46111">
    <property type="entry name" value="RIBOSOMAL RNA SMALL SUBUNIT METHYLTRANSFERASE I"/>
    <property type="match status" value="1"/>
</dbReference>
<protein>
    <recommendedName>
        <fullName evidence="6">Ribosomal RNA small subunit methyltransferase I</fullName>
        <ecNumber evidence="6">2.1.1.198</ecNumber>
    </recommendedName>
    <alternativeName>
        <fullName evidence="6">16S rRNA 2'-O-ribose C1402 methyltransferase</fullName>
    </alternativeName>
    <alternativeName>
        <fullName evidence="6">rRNA (cytidine-2'-O-)-methyltransferase RsmI</fullName>
    </alternativeName>
</protein>
<dbReference type="EMBL" id="CP024422">
    <property type="protein sequence ID" value="ATQ57253.1"/>
    <property type="molecule type" value="Genomic_DNA"/>
</dbReference>
<proteinExistence type="inferred from homology"/>
<dbReference type="FunFam" id="3.40.1010.10:FF:000007">
    <property type="entry name" value="Ribosomal RNA small subunit methyltransferase I"/>
    <property type="match status" value="1"/>
</dbReference>
<dbReference type="GO" id="GO:0005737">
    <property type="term" value="C:cytoplasm"/>
    <property type="evidence" value="ECO:0007669"/>
    <property type="project" value="UniProtKB-SubCell"/>
</dbReference>
<dbReference type="Proteomes" id="UP000229314">
    <property type="component" value="Chromosome"/>
</dbReference>
<dbReference type="InterPro" id="IPR014777">
    <property type="entry name" value="4pyrrole_Mease_sub1"/>
</dbReference>
<evidence type="ECO:0000256" key="7">
    <source>
        <dbReference type="SAM" id="MobiDB-lite"/>
    </source>
</evidence>
<dbReference type="CDD" id="cd11648">
    <property type="entry name" value="RsmI"/>
    <property type="match status" value="1"/>
</dbReference>
<keyword evidence="1 6" id="KW-0963">Cytoplasm</keyword>
<evidence type="ECO:0000313" key="10">
    <source>
        <dbReference type="EMBL" id="ATQ57253.1"/>
    </source>
</evidence>
<dbReference type="Pfam" id="PF00590">
    <property type="entry name" value="TP_methylase"/>
    <property type="match status" value="1"/>
</dbReference>
<dbReference type="PIRSF" id="PIRSF005917">
    <property type="entry name" value="MTase_YraL"/>
    <property type="match status" value="1"/>
</dbReference>
<dbReference type="Gene3D" id="3.40.1010.10">
    <property type="entry name" value="Cobalt-precorrin-4 Transmethylase, Domain 1"/>
    <property type="match status" value="1"/>
</dbReference>
<evidence type="ECO:0000313" key="11">
    <source>
        <dbReference type="Proteomes" id="UP000229314"/>
    </source>
</evidence>
<evidence type="ECO:0000256" key="6">
    <source>
        <dbReference type="HAMAP-Rule" id="MF_01877"/>
    </source>
</evidence>
<dbReference type="NCBIfam" id="TIGR00096">
    <property type="entry name" value="16S rRNA (cytidine(1402)-2'-O)-methyltransferase"/>
    <property type="match status" value="1"/>
</dbReference>
<evidence type="ECO:0000259" key="8">
    <source>
        <dbReference type="Pfam" id="PF00590"/>
    </source>
</evidence>
<feature type="compositionally biased region" description="Gly residues" evidence="7">
    <location>
        <begin position="1"/>
        <end position="16"/>
    </location>
</feature>
<keyword evidence="3 6" id="KW-0489">Methyltransferase</keyword>
<dbReference type="AlphaFoldDB" id="A0A2D2C413"/>
<gene>
    <name evidence="6 10" type="primary">rsmI</name>
    <name evidence="10" type="ORF">PYTT13_16585</name>
</gene>
<evidence type="ECO:0000256" key="1">
    <source>
        <dbReference type="ARBA" id="ARBA00022490"/>
    </source>
</evidence>